<dbReference type="PANTHER" id="PTHR43833">
    <property type="entry name" value="POTASSIUM CHANNEL PROTEIN 2-RELATED-RELATED"/>
    <property type="match status" value="1"/>
</dbReference>
<keyword evidence="5" id="KW-0406">Ion transport</keyword>
<dbReference type="InterPro" id="IPR036291">
    <property type="entry name" value="NAD(P)-bd_dom_sf"/>
</dbReference>
<proteinExistence type="predicted"/>
<evidence type="ECO:0000313" key="8">
    <source>
        <dbReference type="EMBL" id="MPM39367.1"/>
    </source>
</evidence>
<dbReference type="InterPro" id="IPR036721">
    <property type="entry name" value="RCK_C_sf"/>
</dbReference>
<dbReference type="PROSITE" id="PS51201">
    <property type="entry name" value="RCK_N"/>
    <property type="match status" value="1"/>
</dbReference>
<dbReference type="InterPro" id="IPR050721">
    <property type="entry name" value="Trk_Ktr_HKT_K-transport"/>
</dbReference>
<organism evidence="8">
    <name type="scientific">bioreactor metagenome</name>
    <dbReference type="NCBI Taxonomy" id="1076179"/>
    <lineage>
        <taxon>unclassified sequences</taxon>
        <taxon>metagenomes</taxon>
        <taxon>ecological metagenomes</taxon>
    </lineage>
</organism>
<dbReference type="PRINTS" id="PR00335">
    <property type="entry name" value="KUPTAKETRKA"/>
</dbReference>
<dbReference type="Gene3D" id="3.30.70.1450">
    <property type="entry name" value="Regulator of K+ conductance, C-terminal domain"/>
    <property type="match status" value="1"/>
</dbReference>
<keyword evidence="4" id="KW-0520">NAD</keyword>
<keyword evidence="3" id="KW-0630">Potassium</keyword>
<sequence>MRIMVIGGGNVGYYLVKTLAAEKHFIMLVETDLARCERIAAEFDSSRIEVTHGDGTDVEVLRDAGIHRADAFIAVSGQDQNNFVACQLAKNYFGAKLTISRVNNPKNIRVFEELGVDSVISSTARIAGIINQELDWNDVNKLLQDKTGGVRIREATVEVNSAFEGKMLSQLGLPKGMIIVSVIRGDEAFIPNGETRIEANDSVIIMGNEKDIALVLHSFSSKQ</sequence>
<dbReference type="Pfam" id="PF02080">
    <property type="entry name" value="TrkA_C"/>
    <property type="match status" value="1"/>
</dbReference>
<evidence type="ECO:0000256" key="3">
    <source>
        <dbReference type="ARBA" id="ARBA00022958"/>
    </source>
</evidence>
<gene>
    <name evidence="8" type="ORF">SDC9_86000</name>
</gene>
<accession>A0A644ZF79</accession>
<keyword evidence="1" id="KW-0813">Transport</keyword>
<dbReference type="InterPro" id="IPR006036">
    <property type="entry name" value="K_uptake_TrkA"/>
</dbReference>
<dbReference type="PROSITE" id="PS51202">
    <property type="entry name" value="RCK_C"/>
    <property type="match status" value="1"/>
</dbReference>
<name>A0A644ZF79_9ZZZZ</name>
<dbReference type="InterPro" id="IPR003148">
    <property type="entry name" value="RCK_N"/>
</dbReference>
<protein>
    <recommendedName>
        <fullName evidence="9">Trk system potassium uptake protein TrkA</fullName>
    </recommendedName>
</protein>
<comment type="caution">
    <text evidence="8">The sequence shown here is derived from an EMBL/GenBank/DDBJ whole genome shotgun (WGS) entry which is preliminary data.</text>
</comment>
<dbReference type="GO" id="GO:0005886">
    <property type="term" value="C:plasma membrane"/>
    <property type="evidence" value="ECO:0007669"/>
    <property type="project" value="InterPro"/>
</dbReference>
<evidence type="ECO:0000256" key="5">
    <source>
        <dbReference type="ARBA" id="ARBA00023065"/>
    </source>
</evidence>
<dbReference type="AlphaFoldDB" id="A0A644ZF79"/>
<dbReference type="Gene3D" id="3.40.50.720">
    <property type="entry name" value="NAD(P)-binding Rossmann-like Domain"/>
    <property type="match status" value="1"/>
</dbReference>
<evidence type="ECO:0000256" key="1">
    <source>
        <dbReference type="ARBA" id="ARBA00022448"/>
    </source>
</evidence>
<dbReference type="SUPFAM" id="SSF51735">
    <property type="entry name" value="NAD(P)-binding Rossmann-fold domains"/>
    <property type="match status" value="1"/>
</dbReference>
<evidence type="ECO:0008006" key="9">
    <source>
        <dbReference type="Google" id="ProtNLM"/>
    </source>
</evidence>
<evidence type="ECO:0000256" key="2">
    <source>
        <dbReference type="ARBA" id="ARBA00022538"/>
    </source>
</evidence>
<dbReference type="Pfam" id="PF02254">
    <property type="entry name" value="TrkA_N"/>
    <property type="match status" value="1"/>
</dbReference>
<dbReference type="SUPFAM" id="SSF116726">
    <property type="entry name" value="TrkA C-terminal domain-like"/>
    <property type="match status" value="1"/>
</dbReference>
<evidence type="ECO:0000256" key="4">
    <source>
        <dbReference type="ARBA" id="ARBA00023027"/>
    </source>
</evidence>
<reference evidence="8" key="1">
    <citation type="submission" date="2019-08" db="EMBL/GenBank/DDBJ databases">
        <authorList>
            <person name="Kucharzyk K."/>
            <person name="Murdoch R.W."/>
            <person name="Higgins S."/>
            <person name="Loffler F."/>
        </authorList>
    </citation>
    <scope>NUCLEOTIDE SEQUENCE</scope>
</reference>
<dbReference type="GO" id="GO:0015079">
    <property type="term" value="F:potassium ion transmembrane transporter activity"/>
    <property type="evidence" value="ECO:0007669"/>
    <property type="project" value="InterPro"/>
</dbReference>
<feature type="domain" description="RCK C-terminal" evidence="7">
    <location>
        <begin position="140"/>
        <end position="221"/>
    </location>
</feature>
<dbReference type="InterPro" id="IPR006037">
    <property type="entry name" value="RCK_C"/>
</dbReference>
<feature type="domain" description="RCK N-terminal" evidence="6">
    <location>
        <begin position="1"/>
        <end position="120"/>
    </location>
</feature>
<evidence type="ECO:0000259" key="7">
    <source>
        <dbReference type="PROSITE" id="PS51202"/>
    </source>
</evidence>
<evidence type="ECO:0000259" key="6">
    <source>
        <dbReference type="PROSITE" id="PS51201"/>
    </source>
</evidence>
<dbReference type="PANTHER" id="PTHR43833:SF5">
    <property type="entry name" value="TRK SYSTEM POTASSIUM UPTAKE PROTEIN TRKA"/>
    <property type="match status" value="1"/>
</dbReference>
<keyword evidence="2" id="KW-0633">Potassium transport</keyword>
<dbReference type="EMBL" id="VSSQ01008615">
    <property type="protein sequence ID" value="MPM39367.1"/>
    <property type="molecule type" value="Genomic_DNA"/>
</dbReference>